<evidence type="ECO:0000313" key="2">
    <source>
        <dbReference type="Proteomes" id="UP000062973"/>
    </source>
</evidence>
<dbReference type="KEGG" id="amq:AMETH_0021"/>
<dbReference type="PATRIC" id="fig|1068978.7.peg.23"/>
<sequence>MTGPEHYREAERLLEMAAVSAARDAYREVPLDRPPSPFVEAAQVHATLALAAATAMGGDLDVPEWTAWRRVAATKRGER</sequence>
<dbReference type="OrthoDB" id="4338241at2"/>
<accession>A0A076MGX5</accession>
<dbReference type="EMBL" id="CP009110">
    <property type="protein sequence ID" value="AIJ20113.1"/>
    <property type="molecule type" value="Genomic_DNA"/>
</dbReference>
<dbReference type="HOGENOM" id="CLU_192329_0_0_11"/>
<evidence type="ECO:0000313" key="1">
    <source>
        <dbReference type="EMBL" id="AIJ20113.1"/>
    </source>
</evidence>
<gene>
    <name evidence="1" type="ORF">AMETH_0021</name>
</gene>
<dbReference type="eggNOG" id="ENOG5032ENK">
    <property type="taxonomic scope" value="Bacteria"/>
</dbReference>
<name>A0A076MGX5_AMYME</name>
<dbReference type="Proteomes" id="UP000062973">
    <property type="component" value="Chromosome"/>
</dbReference>
<protein>
    <submittedName>
        <fullName evidence="1">TraF protein</fullName>
    </submittedName>
</protein>
<reference evidence="1 2" key="1">
    <citation type="submission" date="2014-07" db="EMBL/GenBank/DDBJ databases">
        <title>Whole Genome Sequence of the Amycolatopsis methanolica 239.</title>
        <authorList>
            <person name="Tang B."/>
        </authorList>
    </citation>
    <scope>NUCLEOTIDE SEQUENCE [LARGE SCALE GENOMIC DNA]</scope>
    <source>
        <strain evidence="1 2">239</strain>
    </source>
</reference>
<organism evidence="1 2">
    <name type="scientific">Amycolatopsis methanolica 239</name>
    <dbReference type="NCBI Taxonomy" id="1068978"/>
    <lineage>
        <taxon>Bacteria</taxon>
        <taxon>Bacillati</taxon>
        <taxon>Actinomycetota</taxon>
        <taxon>Actinomycetes</taxon>
        <taxon>Pseudonocardiales</taxon>
        <taxon>Pseudonocardiaceae</taxon>
        <taxon>Amycolatopsis</taxon>
        <taxon>Amycolatopsis methanolica group</taxon>
    </lineage>
</organism>
<dbReference type="STRING" id="1068978.AMETH_0021"/>
<keyword evidence="2" id="KW-1185">Reference proteome</keyword>
<dbReference type="RefSeq" id="WP_017985967.1">
    <property type="nucleotide sequence ID" value="NZ_AQUL01000001.1"/>
</dbReference>
<dbReference type="AlphaFoldDB" id="A0A076MGX5"/>
<proteinExistence type="predicted"/>